<dbReference type="Gene3D" id="1.50.10.10">
    <property type="match status" value="1"/>
</dbReference>
<dbReference type="SUPFAM" id="SSF48208">
    <property type="entry name" value="Six-hairpin glycosidases"/>
    <property type="match status" value="1"/>
</dbReference>
<name>A0A6N1VIY4_9HYPH</name>
<dbReference type="Proteomes" id="UP000509367">
    <property type="component" value="Chromosome"/>
</dbReference>
<accession>A0A6N1VIY4</accession>
<feature type="domain" description="Putative glycogen debranching enzyme N-terminal" evidence="2">
    <location>
        <begin position="35"/>
        <end position="228"/>
    </location>
</feature>
<dbReference type="InterPro" id="IPR008928">
    <property type="entry name" value="6-hairpin_glycosidase_sf"/>
</dbReference>
<gene>
    <name evidence="4" type="ORF">HTY61_12180</name>
</gene>
<feature type="compositionally biased region" description="Polar residues" evidence="1">
    <location>
        <begin position="1"/>
        <end position="13"/>
    </location>
</feature>
<evidence type="ECO:0000256" key="1">
    <source>
        <dbReference type="SAM" id="MobiDB-lite"/>
    </source>
</evidence>
<feature type="domain" description="Mannosylglycerate hydrolase MGH1-like glycoside hydrolase" evidence="3">
    <location>
        <begin position="316"/>
        <end position="618"/>
    </location>
</feature>
<dbReference type="InterPro" id="IPR054491">
    <property type="entry name" value="MGH1-like_GH"/>
</dbReference>
<dbReference type="InterPro" id="IPR012341">
    <property type="entry name" value="6hp_glycosidase-like_sf"/>
</dbReference>
<sequence length="730" mass="81148">MTSNLQRSKTTQLHGGYDGSEPPLAPPLDASPRILKHGDMFALLNAHGDVEPTDLMGAGIYMRDTRRLSRMRLTLAGEALLLLSSHVTLETGALIADLANPDIWRDGDKILPRDTLHVYRTKYLWEGSCHERIAVRSFDLNAIETDLDLSFDVDFADIFEARGYERAQRGDVAVSVEGGDTVTFTYASADGERRVTRLRFWPRPTEIAERRARWRLDLPARGSRTVFVDLQCDPQAEAKVPPRRFFSQMRHACRSIMAQTHRGAQVETSDELVNQVFSRSRADITMLTTETAQGAYPFAGVPWFSTPFGRDGIITAWLMLWADPHIARGVLRYLAAAQASSDDPASDAEPGKILHESRDGELANLGLVPFRRYYGSVDSTPLFVALAGAYWRRTGNADVIHEIWPAVSRALDWIERDGDRDRDGFVEYFRRRPDGLVNQGWKDSSDSTFHADGRLAEGPIALVEVQGYVYDALRSGSVLARIMGEHERADRLASRANELLERIDRAFWQDEMGFYAMALDGEKRPCAVRGSNVGHLLFSGAARPARVGEVVRAMMSPTFFSGYGIRTVATTEARYNPMSYHNGSVWPHDTALAALGMARYGHTDDAARLFGAILDAASTMDLQRLPELFCGFRRRRGVAPTLYPVACSPQAWAAAAPFGMLAASLGLEVDARARTVRLTRPHLPERLERVMVRRIPVGDGTADIYITRAAGSVAIDVPHRSRGVEIDVKM</sequence>
<dbReference type="RefSeq" id="WP_175277051.1">
    <property type="nucleotide sequence ID" value="NZ_CP054836.1"/>
</dbReference>
<evidence type="ECO:0000313" key="5">
    <source>
        <dbReference type="Proteomes" id="UP000509367"/>
    </source>
</evidence>
<dbReference type="EMBL" id="CP054836">
    <property type="protein sequence ID" value="QKV19159.1"/>
    <property type="molecule type" value="Genomic_DNA"/>
</dbReference>
<dbReference type="KEGG" id="orm:HTY61_12180"/>
<proteinExistence type="predicted"/>
<dbReference type="InterPro" id="IPR032856">
    <property type="entry name" value="GDE_N_bis"/>
</dbReference>
<reference evidence="4 5" key="1">
    <citation type="submission" date="2020-06" db="EMBL/GenBank/DDBJ databases">
        <title>Oricola thermophila sp. nov. isolated from a tidal sediments.</title>
        <authorList>
            <person name="Kwon K.K."/>
            <person name="Yang S.-H."/>
            <person name="Park M.-J."/>
        </authorList>
    </citation>
    <scope>NUCLEOTIDE SEQUENCE [LARGE SCALE GENOMIC DNA]</scope>
    <source>
        <strain evidence="4 5">MEBiC13590</strain>
    </source>
</reference>
<dbReference type="AlphaFoldDB" id="A0A6N1VIY4"/>
<feature type="region of interest" description="Disordered" evidence="1">
    <location>
        <begin position="1"/>
        <end position="29"/>
    </location>
</feature>
<dbReference type="Pfam" id="PF14742">
    <property type="entry name" value="GDE_N_bis"/>
    <property type="match status" value="1"/>
</dbReference>
<organism evidence="4 5">
    <name type="scientific">Oricola thermophila</name>
    <dbReference type="NCBI Taxonomy" id="2742145"/>
    <lineage>
        <taxon>Bacteria</taxon>
        <taxon>Pseudomonadati</taxon>
        <taxon>Pseudomonadota</taxon>
        <taxon>Alphaproteobacteria</taxon>
        <taxon>Hyphomicrobiales</taxon>
        <taxon>Ahrensiaceae</taxon>
        <taxon>Oricola</taxon>
    </lineage>
</organism>
<evidence type="ECO:0000259" key="3">
    <source>
        <dbReference type="Pfam" id="PF22422"/>
    </source>
</evidence>
<evidence type="ECO:0000259" key="2">
    <source>
        <dbReference type="Pfam" id="PF14742"/>
    </source>
</evidence>
<dbReference type="GO" id="GO:0005975">
    <property type="term" value="P:carbohydrate metabolic process"/>
    <property type="evidence" value="ECO:0007669"/>
    <property type="project" value="InterPro"/>
</dbReference>
<dbReference type="Pfam" id="PF22422">
    <property type="entry name" value="MGH1-like_GH"/>
    <property type="match status" value="1"/>
</dbReference>
<evidence type="ECO:0000313" key="4">
    <source>
        <dbReference type="EMBL" id="QKV19159.1"/>
    </source>
</evidence>
<protein>
    <submittedName>
        <fullName evidence="4">Amylo-alpha-1,6-glucosidase</fullName>
    </submittedName>
</protein>
<keyword evidence="5" id="KW-1185">Reference proteome</keyword>